<keyword evidence="2" id="KW-0560">Oxidoreductase</keyword>
<dbReference type="EMBL" id="BAABGL010000002">
    <property type="protein sequence ID" value="GAA4383813.1"/>
    <property type="molecule type" value="Genomic_DNA"/>
</dbReference>
<dbReference type="Pfam" id="PF00106">
    <property type="entry name" value="adh_short"/>
    <property type="match status" value="1"/>
</dbReference>
<evidence type="ECO:0000256" key="1">
    <source>
        <dbReference type="ARBA" id="ARBA00006484"/>
    </source>
</evidence>
<protein>
    <submittedName>
        <fullName evidence="5">SDR family oxidoreductase</fullName>
    </submittedName>
</protein>
<comment type="caution">
    <text evidence="5">The sequence shown here is derived from an EMBL/GenBank/DDBJ whole genome shotgun (WGS) entry which is preliminary data.</text>
</comment>
<comment type="similarity">
    <text evidence="1 3">Belongs to the short-chain dehydrogenases/reductases (SDR) family.</text>
</comment>
<dbReference type="PANTHER" id="PTHR44196">
    <property type="entry name" value="DEHYDROGENASE/REDUCTASE SDR FAMILY MEMBER 7B"/>
    <property type="match status" value="1"/>
</dbReference>
<name>A0ABP8J361_9MICO</name>
<dbReference type="InterPro" id="IPR002347">
    <property type="entry name" value="SDR_fam"/>
</dbReference>
<keyword evidence="6" id="KW-1185">Reference proteome</keyword>
<sequence length="289" mass="30753">MDRSPHSRTSDAVSHPGRAAHAPEGPVPVALVTGATSGIGLEFARALAADGYHLVLVARTLARLEETAEVLEDEYGVPVRVLTADLAAESGIRTVTGFLDRERVDVVVNNAGYGLKHSVLRTGPADLVALDRVLNSAVQQISWHAAHRMIERGRGGIVNVVSMAALTTMGAYAAAKSAALVFTENLAAELADTPVTATAVLPGFVRTEFHDRMRVDMSTMPAIAWVAAHQVAREGLADARAGKAVSVPGLQYKLAYLLAQAVPRPLLRGLSNGFRFRRLRRPARPGPHS</sequence>
<dbReference type="InterPro" id="IPR036291">
    <property type="entry name" value="NAD(P)-bd_dom_sf"/>
</dbReference>
<dbReference type="RefSeq" id="WP_137318730.1">
    <property type="nucleotide sequence ID" value="NZ_BAABGL010000002.1"/>
</dbReference>
<evidence type="ECO:0000256" key="4">
    <source>
        <dbReference type="SAM" id="MobiDB-lite"/>
    </source>
</evidence>
<gene>
    <name evidence="5" type="ORF">GCM10023167_03730</name>
</gene>
<dbReference type="Gene3D" id="3.40.50.720">
    <property type="entry name" value="NAD(P)-binding Rossmann-like Domain"/>
    <property type="match status" value="1"/>
</dbReference>
<evidence type="ECO:0000256" key="3">
    <source>
        <dbReference type="RuleBase" id="RU000363"/>
    </source>
</evidence>
<evidence type="ECO:0000313" key="6">
    <source>
        <dbReference type="Proteomes" id="UP001500642"/>
    </source>
</evidence>
<dbReference type="Proteomes" id="UP001500642">
    <property type="component" value="Unassembled WGS sequence"/>
</dbReference>
<dbReference type="PRINTS" id="PR00081">
    <property type="entry name" value="GDHRDH"/>
</dbReference>
<evidence type="ECO:0000313" key="5">
    <source>
        <dbReference type="EMBL" id="GAA4383813.1"/>
    </source>
</evidence>
<dbReference type="PIRSF" id="PIRSF000126">
    <property type="entry name" value="11-beta-HSD1"/>
    <property type="match status" value="1"/>
</dbReference>
<organism evidence="5 6">
    <name type="scientific">Brevibacterium pityocampae</name>
    <dbReference type="NCBI Taxonomy" id="506594"/>
    <lineage>
        <taxon>Bacteria</taxon>
        <taxon>Bacillati</taxon>
        <taxon>Actinomycetota</taxon>
        <taxon>Actinomycetes</taxon>
        <taxon>Micrococcales</taxon>
        <taxon>Brevibacteriaceae</taxon>
        <taxon>Brevibacterium</taxon>
    </lineage>
</organism>
<reference evidence="6" key="1">
    <citation type="journal article" date="2019" name="Int. J. Syst. Evol. Microbiol.">
        <title>The Global Catalogue of Microorganisms (GCM) 10K type strain sequencing project: providing services to taxonomists for standard genome sequencing and annotation.</title>
        <authorList>
            <consortium name="The Broad Institute Genomics Platform"/>
            <consortium name="The Broad Institute Genome Sequencing Center for Infectious Disease"/>
            <person name="Wu L."/>
            <person name="Ma J."/>
        </authorList>
    </citation>
    <scope>NUCLEOTIDE SEQUENCE [LARGE SCALE GENOMIC DNA]</scope>
    <source>
        <strain evidence="6">JCM 17808</strain>
    </source>
</reference>
<dbReference type="PANTHER" id="PTHR44196:SF2">
    <property type="entry name" value="SHORT-CHAIN DEHYDROGENASE-RELATED"/>
    <property type="match status" value="1"/>
</dbReference>
<dbReference type="PROSITE" id="PS00061">
    <property type="entry name" value="ADH_SHORT"/>
    <property type="match status" value="1"/>
</dbReference>
<dbReference type="CDD" id="cd05233">
    <property type="entry name" value="SDR_c"/>
    <property type="match status" value="1"/>
</dbReference>
<evidence type="ECO:0000256" key="2">
    <source>
        <dbReference type="ARBA" id="ARBA00023002"/>
    </source>
</evidence>
<proteinExistence type="inferred from homology"/>
<dbReference type="InterPro" id="IPR020904">
    <property type="entry name" value="Sc_DH/Rdtase_CS"/>
</dbReference>
<dbReference type="SUPFAM" id="SSF51735">
    <property type="entry name" value="NAD(P)-binding Rossmann-fold domains"/>
    <property type="match status" value="1"/>
</dbReference>
<dbReference type="PRINTS" id="PR00080">
    <property type="entry name" value="SDRFAMILY"/>
</dbReference>
<feature type="region of interest" description="Disordered" evidence="4">
    <location>
        <begin position="1"/>
        <end position="25"/>
    </location>
</feature>
<accession>A0ABP8J361</accession>